<gene>
    <name evidence="3" type="ORF">KI659_03105</name>
</gene>
<dbReference type="RefSeq" id="WP_213943864.1">
    <property type="nucleotide sequence ID" value="NZ_JAHCMY010000001.1"/>
</dbReference>
<proteinExistence type="inferred from homology"/>
<feature type="domain" description="UspA" evidence="2">
    <location>
        <begin position="1"/>
        <end position="142"/>
    </location>
</feature>
<reference evidence="3 4" key="1">
    <citation type="submission" date="2021-05" db="EMBL/GenBank/DDBJ databases">
        <authorList>
            <person name="Zhang Z.D."/>
            <person name="Osman G."/>
        </authorList>
    </citation>
    <scope>NUCLEOTIDE SEQUENCE [LARGE SCALE GENOMIC DNA]</scope>
    <source>
        <strain evidence="3 4">KCTC 32217</strain>
    </source>
</reference>
<evidence type="ECO:0000313" key="4">
    <source>
        <dbReference type="Proteomes" id="UP001319104"/>
    </source>
</evidence>
<protein>
    <submittedName>
        <fullName evidence="3">Universal stress protein</fullName>
    </submittedName>
</protein>
<dbReference type="SUPFAM" id="SSF52402">
    <property type="entry name" value="Adenine nucleotide alpha hydrolases-like"/>
    <property type="match status" value="2"/>
</dbReference>
<organism evidence="3 4">
    <name type="scientific">Litoribacter ruber</name>
    <dbReference type="NCBI Taxonomy" id="702568"/>
    <lineage>
        <taxon>Bacteria</taxon>
        <taxon>Pseudomonadati</taxon>
        <taxon>Bacteroidota</taxon>
        <taxon>Cytophagia</taxon>
        <taxon>Cytophagales</taxon>
        <taxon>Cyclobacteriaceae</taxon>
        <taxon>Litoribacter</taxon>
    </lineage>
</organism>
<accession>A0AAP2G3G9</accession>
<dbReference type="InterPro" id="IPR006016">
    <property type="entry name" value="UspA"/>
</dbReference>
<dbReference type="Gene3D" id="3.40.50.12370">
    <property type="match status" value="1"/>
</dbReference>
<name>A0AAP2G3G9_9BACT</name>
<dbReference type="EMBL" id="JAHCMY010000001">
    <property type="protein sequence ID" value="MBS9522996.1"/>
    <property type="molecule type" value="Genomic_DNA"/>
</dbReference>
<evidence type="ECO:0000256" key="1">
    <source>
        <dbReference type="ARBA" id="ARBA00008791"/>
    </source>
</evidence>
<comment type="similarity">
    <text evidence="1">Belongs to the universal stress protein A family.</text>
</comment>
<dbReference type="CDD" id="cd00293">
    <property type="entry name" value="USP-like"/>
    <property type="match status" value="1"/>
</dbReference>
<dbReference type="InterPro" id="IPR006015">
    <property type="entry name" value="Universal_stress_UspA"/>
</dbReference>
<dbReference type="Pfam" id="PF00582">
    <property type="entry name" value="Usp"/>
    <property type="match status" value="1"/>
</dbReference>
<evidence type="ECO:0000259" key="2">
    <source>
        <dbReference type="Pfam" id="PF00582"/>
    </source>
</evidence>
<dbReference type="PRINTS" id="PR01438">
    <property type="entry name" value="UNVRSLSTRESS"/>
</dbReference>
<keyword evidence="4" id="KW-1185">Reference proteome</keyword>
<dbReference type="AlphaFoldDB" id="A0AAP2G3G9"/>
<evidence type="ECO:0000313" key="3">
    <source>
        <dbReference type="EMBL" id="MBS9522996.1"/>
    </source>
</evidence>
<comment type="caution">
    <text evidence="3">The sequence shown here is derived from an EMBL/GenBank/DDBJ whole genome shotgun (WGS) entry which is preliminary data.</text>
</comment>
<dbReference type="Proteomes" id="UP001319104">
    <property type="component" value="Unassembled WGS sequence"/>
</dbReference>
<sequence length="275" mass="30579">MKRIVVPIDFSQYAENAFKTAIKIASKGDASITCVNVVYSDMEWDRLSQGEKLKHPDLLDLYAEAEDKLKAFVMDHKAHDIPIEAVTLVGLPAEIIVELAEKQAADLIVIGAYGKGYEPGNYIGGTIQRVLRHAHCPVLAVKKVMNLSDFKKFTFASLFTDESRPAFIKMQPILQTMGSSVHCLYVNTPENFIPNHKIERQMVHFINGNSGVPIHRHIYNHAEVEKGIMDFSTSNNVGWIGVASNNRKSSAAYNIGVTETILFKSDTPVFSVKLS</sequence>
<dbReference type="PANTHER" id="PTHR46268:SF6">
    <property type="entry name" value="UNIVERSAL STRESS PROTEIN UP12"/>
    <property type="match status" value="1"/>
</dbReference>
<dbReference type="PANTHER" id="PTHR46268">
    <property type="entry name" value="STRESS RESPONSE PROTEIN NHAX"/>
    <property type="match status" value="1"/>
</dbReference>